<keyword evidence="5 10" id="KW-0418">Kinase</keyword>
<dbReference type="OrthoDB" id="3265205at2759"/>
<name>A0A433D2P2_9FUNG</name>
<evidence type="ECO:0000256" key="5">
    <source>
        <dbReference type="ARBA" id="ARBA00022777"/>
    </source>
</evidence>
<dbReference type="EC" id="2.7.11.1" evidence="1"/>
<evidence type="ECO:0000256" key="6">
    <source>
        <dbReference type="ARBA" id="ARBA00022840"/>
    </source>
</evidence>
<accession>A0A433D2P2</accession>
<dbReference type="SUPFAM" id="SSF56112">
    <property type="entry name" value="Protein kinase-like (PK-like)"/>
    <property type="match status" value="1"/>
</dbReference>
<dbReference type="InterPro" id="IPR000719">
    <property type="entry name" value="Prot_kinase_dom"/>
</dbReference>
<dbReference type="EMBL" id="RBNI01007805">
    <property type="protein sequence ID" value="RUP45108.1"/>
    <property type="molecule type" value="Genomic_DNA"/>
</dbReference>
<evidence type="ECO:0000256" key="4">
    <source>
        <dbReference type="ARBA" id="ARBA00022741"/>
    </source>
</evidence>
<keyword evidence="6" id="KW-0067">ATP-binding</keyword>
<dbReference type="PANTHER" id="PTHR22983:SF6">
    <property type="entry name" value="SERINE_THREONINE-PROTEIN KINASE 36"/>
    <property type="match status" value="1"/>
</dbReference>
<evidence type="ECO:0000256" key="1">
    <source>
        <dbReference type="ARBA" id="ARBA00012513"/>
    </source>
</evidence>
<evidence type="ECO:0000313" key="11">
    <source>
        <dbReference type="Proteomes" id="UP000268093"/>
    </source>
</evidence>
<feature type="domain" description="Protein kinase" evidence="9">
    <location>
        <begin position="32"/>
        <end position="156"/>
    </location>
</feature>
<dbReference type="PANTHER" id="PTHR22983">
    <property type="entry name" value="PROTEIN KINASE RELATED"/>
    <property type="match status" value="1"/>
</dbReference>
<dbReference type="GO" id="GO:0005524">
    <property type="term" value="F:ATP binding"/>
    <property type="evidence" value="ECO:0007669"/>
    <property type="project" value="UniProtKB-KW"/>
</dbReference>
<keyword evidence="11" id="KW-1185">Reference proteome</keyword>
<evidence type="ECO:0000256" key="7">
    <source>
        <dbReference type="ARBA" id="ARBA00047899"/>
    </source>
</evidence>
<evidence type="ECO:0000256" key="2">
    <source>
        <dbReference type="ARBA" id="ARBA00022527"/>
    </source>
</evidence>
<evidence type="ECO:0000256" key="3">
    <source>
        <dbReference type="ARBA" id="ARBA00022679"/>
    </source>
</evidence>
<dbReference type="AlphaFoldDB" id="A0A433D2P2"/>
<dbReference type="GO" id="GO:0005737">
    <property type="term" value="C:cytoplasm"/>
    <property type="evidence" value="ECO:0007669"/>
    <property type="project" value="UniProtKB-ARBA"/>
</dbReference>
<keyword evidence="4" id="KW-0547">Nucleotide-binding</keyword>
<gene>
    <name evidence="10" type="ORF">BC936DRAFT_148602</name>
</gene>
<evidence type="ECO:0000259" key="9">
    <source>
        <dbReference type="PROSITE" id="PS50011"/>
    </source>
</evidence>
<keyword evidence="2" id="KW-0723">Serine/threonine-protein kinase</keyword>
<organism evidence="10 11">
    <name type="scientific">Jimgerdemannia flammicorona</name>
    <dbReference type="NCBI Taxonomy" id="994334"/>
    <lineage>
        <taxon>Eukaryota</taxon>
        <taxon>Fungi</taxon>
        <taxon>Fungi incertae sedis</taxon>
        <taxon>Mucoromycota</taxon>
        <taxon>Mucoromycotina</taxon>
        <taxon>Endogonomycetes</taxon>
        <taxon>Endogonales</taxon>
        <taxon>Endogonaceae</taxon>
        <taxon>Jimgerdemannia</taxon>
    </lineage>
</organism>
<dbReference type="Proteomes" id="UP000268093">
    <property type="component" value="Unassembled WGS sequence"/>
</dbReference>
<keyword evidence="3" id="KW-0808">Transferase</keyword>
<sequence>MLNDIEPTLTKPKIAKSNLIYFLAGCYLYEELSLTRELGSGSFGVVFQARCPGTETSTIKFFSKVGIETKKVENFHQEIVISMNVDYENIVSIIHTDETDDIAFIEIEKYDRHIGELLINLERAQCEEVAQDAFRQMLDSVIYLHSNQIAHHNIKP</sequence>
<dbReference type="Gene3D" id="1.10.510.10">
    <property type="entry name" value="Transferase(Phosphotransferase) domain 1"/>
    <property type="match status" value="1"/>
</dbReference>
<comment type="catalytic activity">
    <reaction evidence="7">
        <text>L-threonyl-[protein] + ATP = O-phospho-L-threonyl-[protein] + ADP + H(+)</text>
        <dbReference type="Rhea" id="RHEA:46608"/>
        <dbReference type="Rhea" id="RHEA-COMP:11060"/>
        <dbReference type="Rhea" id="RHEA-COMP:11605"/>
        <dbReference type="ChEBI" id="CHEBI:15378"/>
        <dbReference type="ChEBI" id="CHEBI:30013"/>
        <dbReference type="ChEBI" id="CHEBI:30616"/>
        <dbReference type="ChEBI" id="CHEBI:61977"/>
        <dbReference type="ChEBI" id="CHEBI:456216"/>
        <dbReference type="EC" id="2.7.11.1"/>
    </reaction>
</comment>
<dbReference type="PROSITE" id="PS50011">
    <property type="entry name" value="PROTEIN_KINASE_DOM"/>
    <property type="match status" value="1"/>
</dbReference>
<evidence type="ECO:0000256" key="8">
    <source>
        <dbReference type="ARBA" id="ARBA00048679"/>
    </source>
</evidence>
<proteinExistence type="predicted"/>
<dbReference type="Pfam" id="PF00069">
    <property type="entry name" value="Pkinase"/>
    <property type="match status" value="1"/>
</dbReference>
<reference evidence="10 11" key="1">
    <citation type="journal article" date="2018" name="New Phytol.">
        <title>Phylogenomics of Endogonaceae and evolution of mycorrhizas within Mucoromycota.</title>
        <authorList>
            <person name="Chang Y."/>
            <person name="Desiro A."/>
            <person name="Na H."/>
            <person name="Sandor L."/>
            <person name="Lipzen A."/>
            <person name="Clum A."/>
            <person name="Barry K."/>
            <person name="Grigoriev I.V."/>
            <person name="Martin F.M."/>
            <person name="Stajich J.E."/>
            <person name="Smith M.E."/>
            <person name="Bonito G."/>
            <person name="Spatafora J.W."/>
        </authorList>
    </citation>
    <scope>NUCLEOTIDE SEQUENCE [LARGE SCALE GENOMIC DNA]</scope>
    <source>
        <strain evidence="10 11">GMNB39</strain>
    </source>
</reference>
<evidence type="ECO:0000313" key="10">
    <source>
        <dbReference type="EMBL" id="RUP45108.1"/>
    </source>
</evidence>
<comment type="caution">
    <text evidence="10">The sequence shown here is derived from an EMBL/GenBank/DDBJ whole genome shotgun (WGS) entry which is preliminary data.</text>
</comment>
<dbReference type="GO" id="GO:0004674">
    <property type="term" value="F:protein serine/threonine kinase activity"/>
    <property type="evidence" value="ECO:0007669"/>
    <property type="project" value="UniProtKB-KW"/>
</dbReference>
<dbReference type="InterPro" id="IPR011009">
    <property type="entry name" value="Kinase-like_dom_sf"/>
</dbReference>
<protein>
    <recommendedName>
        <fullName evidence="1">non-specific serine/threonine protein kinase</fullName>
        <ecNumber evidence="1">2.7.11.1</ecNumber>
    </recommendedName>
</protein>
<comment type="catalytic activity">
    <reaction evidence="8">
        <text>L-seryl-[protein] + ATP = O-phospho-L-seryl-[protein] + ADP + H(+)</text>
        <dbReference type="Rhea" id="RHEA:17989"/>
        <dbReference type="Rhea" id="RHEA-COMP:9863"/>
        <dbReference type="Rhea" id="RHEA-COMP:11604"/>
        <dbReference type="ChEBI" id="CHEBI:15378"/>
        <dbReference type="ChEBI" id="CHEBI:29999"/>
        <dbReference type="ChEBI" id="CHEBI:30616"/>
        <dbReference type="ChEBI" id="CHEBI:83421"/>
        <dbReference type="ChEBI" id="CHEBI:456216"/>
        <dbReference type="EC" id="2.7.11.1"/>
    </reaction>
</comment>